<name>A0A485KMX3_9STRA</name>
<comment type="subcellular location">
    <subcellularLocation>
        <location evidence="1">Nucleus</location>
    </subcellularLocation>
</comment>
<dbReference type="PRINTS" id="PR00056">
    <property type="entry name" value="HSFDOMAIN"/>
</dbReference>
<evidence type="ECO:0000313" key="9">
    <source>
        <dbReference type="Proteomes" id="UP000332933"/>
    </source>
</evidence>
<protein>
    <submittedName>
        <fullName evidence="8">Aste57867_9490 protein</fullName>
    </submittedName>
</protein>
<accession>A0A485KMX3</accession>
<feature type="compositionally biased region" description="Low complexity" evidence="5">
    <location>
        <begin position="116"/>
        <end position="132"/>
    </location>
</feature>
<evidence type="ECO:0000259" key="6">
    <source>
        <dbReference type="SMART" id="SM00415"/>
    </source>
</evidence>
<dbReference type="SMART" id="SM00415">
    <property type="entry name" value="HSF"/>
    <property type="match status" value="1"/>
</dbReference>
<dbReference type="EMBL" id="VJMH01005144">
    <property type="protein sequence ID" value="KAF0699973.1"/>
    <property type="molecule type" value="Genomic_DNA"/>
</dbReference>
<dbReference type="InterPro" id="IPR036390">
    <property type="entry name" value="WH_DNA-bd_sf"/>
</dbReference>
<dbReference type="Gene3D" id="1.10.10.10">
    <property type="entry name" value="Winged helix-like DNA-binding domain superfamily/Winged helix DNA-binding domain"/>
    <property type="match status" value="1"/>
</dbReference>
<dbReference type="PANTHER" id="PTHR10015">
    <property type="entry name" value="HEAT SHOCK TRANSCRIPTION FACTOR"/>
    <property type="match status" value="1"/>
</dbReference>
<dbReference type="PANTHER" id="PTHR10015:SF206">
    <property type="entry name" value="HSF-TYPE DNA-BINDING DOMAIN-CONTAINING PROTEIN"/>
    <property type="match status" value="1"/>
</dbReference>
<evidence type="ECO:0000313" key="7">
    <source>
        <dbReference type="EMBL" id="KAF0699973.1"/>
    </source>
</evidence>
<dbReference type="InterPro" id="IPR036388">
    <property type="entry name" value="WH-like_DNA-bd_sf"/>
</dbReference>
<evidence type="ECO:0000313" key="8">
    <source>
        <dbReference type="EMBL" id="VFT86369.1"/>
    </source>
</evidence>
<reference evidence="7" key="2">
    <citation type="submission" date="2019-06" db="EMBL/GenBank/DDBJ databases">
        <title>Genomics analysis of Aphanomyces spp. identifies a new class of oomycete effector associated with host adaptation.</title>
        <authorList>
            <person name="Gaulin E."/>
        </authorList>
    </citation>
    <scope>NUCLEOTIDE SEQUENCE</scope>
    <source>
        <strain evidence="7">CBS 578.67</strain>
    </source>
</reference>
<comment type="similarity">
    <text evidence="4">Belongs to the HSF family.</text>
</comment>
<dbReference type="Pfam" id="PF00447">
    <property type="entry name" value="HSF_DNA-bind"/>
    <property type="match status" value="1"/>
</dbReference>
<keyword evidence="9" id="KW-1185">Reference proteome</keyword>
<evidence type="ECO:0000256" key="4">
    <source>
        <dbReference type="RuleBase" id="RU004020"/>
    </source>
</evidence>
<dbReference type="OrthoDB" id="6418155at2759"/>
<dbReference type="Proteomes" id="UP000332933">
    <property type="component" value="Unassembled WGS sequence"/>
</dbReference>
<evidence type="ECO:0000256" key="1">
    <source>
        <dbReference type="ARBA" id="ARBA00004123"/>
    </source>
</evidence>
<feature type="region of interest" description="Disordered" evidence="5">
    <location>
        <begin position="111"/>
        <end position="132"/>
    </location>
</feature>
<organism evidence="8 9">
    <name type="scientific">Aphanomyces stellatus</name>
    <dbReference type="NCBI Taxonomy" id="120398"/>
    <lineage>
        <taxon>Eukaryota</taxon>
        <taxon>Sar</taxon>
        <taxon>Stramenopiles</taxon>
        <taxon>Oomycota</taxon>
        <taxon>Saprolegniomycetes</taxon>
        <taxon>Saprolegniales</taxon>
        <taxon>Verrucalvaceae</taxon>
        <taxon>Aphanomyces</taxon>
    </lineage>
</organism>
<evidence type="ECO:0000256" key="3">
    <source>
        <dbReference type="ARBA" id="ARBA00023242"/>
    </source>
</evidence>
<gene>
    <name evidence="8" type="primary">Aste57867_9490</name>
    <name evidence="7" type="ORF">As57867_009453</name>
    <name evidence="8" type="ORF">ASTE57867_9490</name>
</gene>
<dbReference type="GO" id="GO:0005634">
    <property type="term" value="C:nucleus"/>
    <property type="evidence" value="ECO:0007669"/>
    <property type="project" value="UniProtKB-SubCell"/>
</dbReference>
<keyword evidence="2" id="KW-0238">DNA-binding</keyword>
<reference evidence="8 9" key="1">
    <citation type="submission" date="2019-03" db="EMBL/GenBank/DDBJ databases">
        <authorList>
            <person name="Gaulin E."/>
            <person name="Dumas B."/>
        </authorList>
    </citation>
    <scope>NUCLEOTIDE SEQUENCE [LARGE SCALE GENOMIC DNA]</scope>
    <source>
        <strain evidence="8">CBS 568.67</strain>
    </source>
</reference>
<dbReference type="AlphaFoldDB" id="A0A485KMX3"/>
<dbReference type="GO" id="GO:0003700">
    <property type="term" value="F:DNA-binding transcription factor activity"/>
    <property type="evidence" value="ECO:0007669"/>
    <property type="project" value="InterPro"/>
</dbReference>
<evidence type="ECO:0000256" key="5">
    <source>
        <dbReference type="SAM" id="MobiDB-lite"/>
    </source>
</evidence>
<dbReference type="EMBL" id="CAADRA010005165">
    <property type="protein sequence ID" value="VFT86369.1"/>
    <property type="molecule type" value="Genomic_DNA"/>
</dbReference>
<sequence>MHSSPILTHGNLFLKKLFDMVSSTPPALGGWCKGGTAFEIKNAAAFERLMLPKYFKQCKFTSFVRQLNFYGFEKLKRPVLLPVHETQEAKKTQTFSHMYFQQEKPHLLVKMKRKTSPSSSSDGATSDGGSITGSNAVDHIRCEVEDIKSSLILMGQQLAQLTHLVSKRMHDDDDDAAVPLDDKTQSPFIPAAVINDADSHHLASQVLDLDMLEFLLPLVGEPSTPATSVASEGHQWVL</sequence>
<proteinExistence type="inferred from homology"/>
<feature type="domain" description="HSF-type DNA-binding" evidence="6">
    <location>
        <begin position="9"/>
        <end position="114"/>
    </location>
</feature>
<dbReference type="GO" id="GO:0043565">
    <property type="term" value="F:sequence-specific DNA binding"/>
    <property type="evidence" value="ECO:0007669"/>
    <property type="project" value="InterPro"/>
</dbReference>
<dbReference type="InterPro" id="IPR000232">
    <property type="entry name" value="HSF_DNA-bd"/>
</dbReference>
<evidence type="ECO:0000256" key="2">
    <source>
        <dbReference type="ARBA" id="ARBA00023125"/>
    </source>
</evidence>
<dbReference type="SUPFAM" id="SSF46785">
    <property type="entry name" value="Winged helix' DNA-binding domain"/>
    <property type="match status" value="1"/>
</dbReference>
<keyword evidence="3" id="KW-0539">Nucleus</keyword>